<organism evidence="1 2">
    <name type="scientific">Dehalococcoides mccartyi</name>
    <dbReference type="NCBI Taxonomy" id="61435"/>
    <lineage>
        <taxon>Bacteria</taxon>
        <taxon>Bacillati</taxon>
        <taxon>Chloroflexota</taxon>
        <taxon>Dehalococcoidia</taxon>
        <taxon>Dehalococcoidales</taxon>
        <taxon>Dehalococcoidaceae</taxon>
        <taxon>Dehalococcoides</taxon>
    </lineage>
</organism>
<name>A0A2J1DTB4_9CHLR</name>
<accession>A0A2J1DTB4</accession>
<dbReference type="Proteomes" id="UP000233649">
    <property type="component" value="Unassembled WGS sequence"/>
</dbReference>
<gene>
    <name evidence="1" type="ORF">CVH13_01542</name>
</gene>
<evidence type="ECO:0000313" key="2">
    <source>
        <dbReference type="Proteomes" id="UP000233649"/>
    </source>
</evidence>
<protein>
    <submittedName>
        <fullName evidence="1">Uncharacterized protein</fullName>
    </submittedName>
</protein>
<dbReference type="EMBL" id="PHFD01000346">
    <property type="protein sequence ID" value="PKH45363.1"/>
    <property type="molecule type" value="Genomic_DNA"/>
</dbReference>
<evidence type="ECO:0000313" key="1">
    <source>
        <dbReference type="EMBL" id="PKH45363.1"/>
    </source>
</evidence>
<comment type="caution">
    <text evidence="1">The sequence shown here is derived from an EMBL/GenBank/DDBJ whole genome shotgun (WGS) entry which is preliminary data.</text>
</comment>
<sequence length="65" mass="7435">MRHLKAVWQGGLFIEGLRPKNRLHESPGTHHLIVTKASPQFDDQNLIGKRVAIPVCGPMYWEVME</sequence>
<reference evidence="1 2" key="1">
    <citation type="journal article" date="2017" name="FEMS Microbiol. Ecol.">
        <title>Reconstructed genomes of novel Dehalococcoides mccartyi strains from 1,2,3,4-tetrachlorodibenzo-p-dioxin-dechlorinating enrichment cultures reveal divergent reductive dehalogenase gene profiles.</title>
        <authorList>
            <person name="Dam H.T."/>
            <person name="Vollmers J."/>
            <person name="Kaster A.K."/>
            <person name="Haggblom M.M."/>
        </authorList>
    </citation>
    <scope>NUCLEOTIDE SEQUENCE [LARGE SCALE GENOMIC DNA]</scope>
    <source>
        <strain evidence="1 2">H1-3-2.001</strain>
    </source>
</reference>
<proteinExistence type="predicted"/>
<dbReference type="AlphaFoldDB" id="A0A2J1DTB4"/>